<evidence type="ECO:0000256" key="1">
    <source>
        <dbReference type="SAM" id="Phobius"/>
    </source>
</evidence>
<organism evidence="2 3">
    <name type="scientific">Saprospira grandis (strain Lewin)</name>
    <dbReference type="NCBI Taxonomy" id="984262"/>
    <lineage>
        <taxon>Bacteria</taxon>
        <taxon>Pseudomonadati</taxon>
        <taxon>Bacteroidota</taxon>
        <taxon>Saprospiria</taxon>
        <taxon>Saprospirales</taxon>
        <taxon>Saprospiraceae</taxon>
        <taxon>Saprospira</taxon>
    </lineage>
</organism>
<feature type="transmembrane region" description="Helical" evidence="1">
    <location>
        <begin position="33"/>
        <end position="55"/>
    </location>
</feature>
<dbReference type="HOGENOM" id="CLU_1467228_0_0_10"/>
<protein>
    <submittedName>
        <fullName evidence="2">Uncharacterized protein</fullName>
    </submittedName>
</protein>
<dbReference type="EMBL" id="CP002831">
    <property type="protein sequence ID" value="AFC23775.1"/>
    <property type="molecule type" value="Genomic_DNA"/>
</dbReference>
<sequence length="184" mass="20872">MSQSFPTLALDPGSGRNLERIKKQLPLSHGLRGYYIVGISLLLFPLLLFVLLFALQALPSFALMTAFMLLFELGAFYFLFQGNKILQNRSSCLADGELMLAQLLSQKEKWNWGSLSKQYEIELQLSNGKTSRFFWPKNSTSAPLSPNTSLWGLYNKQKEMACFVEEIGLQLAEEMLPKGPSRRR</sequence>
<feature type="transmembrane region" description="Helical" evidence="1">
    <location>
        <begin position="61"/>
        <end position="80"/>
    </location>
</feature>
<name>H6L3C8_SAPGL</name>
<proteinExistence type="predicted"/>
<dbReference type="STRING" id="984262.SGRA_1040"/>
<keyword evidence="1" id="KW-1133">Transmembrane helix</keyword>
<dbReference type="AlphaFoldDB" id="H6L3C8"/>
<keyword evidence="1" id="KW-0812">Transmembrane</keyword>
<dbReference type="Proteomes" id="UP000007519">
    <property type="component" value="Chromosome"/>
</dbReference>
<dbReference type="RefSeq" id="WP_015691424.1">
    <property type="nucleotide sequence ID" value="NC_016940.1"/>
</dbReference>
<evidence type="ECO:0000313" key="3">
    <source>
        <dbReference type="Proteomes" id="UP000007519"/>
    </source>
</evidence>
<dbReference type="KEGG" id="sgn:SGRA_1040"/>
<dbReference type="OrthoDB" id="9826301at2"/>
<gene>
    <name evidence="2" type="ordered locus">SGRA_1040</name>
</gene>
<reference evidence="2 3" key="1">
    <citation type="journal article" date="2012" name="Stand. Genomic Sci.">
        <title>Complete genome sequencing and analysis of Saprospira grandis str. Lewin, a predatory marine bacterium.</title>
        <authorList>
            <person name="Saw J.H."/>
            <person name="Yuryev A."/>
            <person name="Kanbe M."/>
            <person name="Hou S."/>
            <person name="Young A.G."/>
            <person name="Aizawa S."/>
            <person name="Alam M."/>
        </authorList>
    </citation>
    <scope>NUCLEOTIDE SEQUENCE [LARGE SCALE GENOMIC DNA]</scope>
    <source>
        <strain evidence="2 3">Lewin</strain>
    </source>
</reference>
<keyword evidence="3" id="KW-1185">Reference proteome</keyword>
<evidence type="ECO:0000313" key="2">
    <source>
        <dbReference type="EMBL" id="AFC23775.1"/>
    </source>
</evidence>
<keyword evidence="1" id="KW-0472">Membrane</keyword>
<accession>H6L3C8</accession>